<proteinExistence type="predicted"/>
<evidence type="ECO:0000313" key="2">
    <source>
        <dbReference type="Proteomes" id="UP000807504"/>
    </source>
</evidence>
<dbReference type="Proteomes" id="UP000807504">
    <property type="component" value="Unassembled WGS sequence"/>
</dbReference>
<reference evidence="1" key="1">
    <citation type="journal article" date="2020" name="bioRxiv">
        <title>Chromosome-level reference genome of the European wasp spider Argiope bruennichi: a resource for studies on range expansion and evolutionary adaptation.</title>
        <authorList>
            <person name="Sheffer M.M."/>
            <person name="Hoppe A."/>
            <person name="Krehenwinkel H."/>
            <person name="Uhl G."/>
            <person name="Kuss A.W."/>
            <person name="Jensen L."/>
            <person name="Jensen C."/>
            <person name="Gillespie R.G."/>
            <person name="Hoff K.J."/>
            <person name="Prost S."/>
        </authorList>
    </citation>
    <scope>NUCLEOTIDE SEQUENCE</scope>
</reference>
<evidence type="ECO:0000313" key="1">
    <source>
        <dbReference type="EMBL" id="KAF8794900.1"/>
    </source>
</evidence>
<gene>
    <name evidence="1" type="ORF">HNY73_002815</name>
</gene>
<protein>
    <submittedName>
        <fullName evidence="1">Uncharacterized protein</fullName>
    </submittedName>
</protein>
<comment type="caution">
    <text evidence="1">The sequence shown here is derived from an EMBL/GenBank/DDBJ whole genome shotgun (WGS) entry which is preliminary data.</text>
</comment>
<accession>A0A8T0FZ46</accession>
<name>A0A8T0FZ46_ARGBR</name>
<keyword evidence="2" id="KW-1185">Reference proteome</keyword>
<sequence length="226" mass="25626">MVVFVLCSQRRFIFISLGEEASGSCAWMDGLNRRGGTQSEDVNKTIGKVQFPKEGRRKERLMNADAKGTDKGILSLFSPLANPFIRVQFQKLIAKAARDGEISPALVIFSLLLKVLGRQKEREVLLHVKCIPRSDVPNATSIITDAYYRKEKNFDLQKKPKVYCKLSGSFYLQMNIIFNPMKFRNDSCMLLKESGSAHSLKKTYQYQVAQKGDVYDRKAELSAKET</sequence>
<reference evidence="1" key="2">
    <citation type="submission" date="2020-06" db="EMBL/GenBank/DDBJ databases">
        <authorList>
            <person name="Sheffer M."/>
        </authorList>
    </citation>
    <scope>NUCLEOTIDE SEQUENCE</scope>
</reference>
<dbReference type="EMBL" id="JABXBU010000002">
    <property type="protein sequence ID" value="KAF8794900.1"/>
    <property type="molecule type" value="Genomic_DNA"/>
</dbReference>
<organism evidence="1 2">
    <name type="scientific">Argiope bruennichi</name>
    <name type="common">Wasp spider</name>
    <name type="synonym">Aranea bruennichi</name>
    <dbReference type="NCBI Taxonomy" id="94029"/>
    <lineage>
        <taxon>Eukaryota</taxon>
        <taxon>Metazoa</taxon>
        <taxon>Ecdysozoa</taxon>
        <taxon>Arthropoda</taxon>
        <taxon>Chelicerata</taxon>
        <taxon>Arachnida</taxon>
        <taxon>Araneae</taxon>
        <taxon>Araneomorphae</taxon>
        <taxon>Entelegynae</taxon>
        <taxon>Araneoidea</taxon>
        <taxon>Araneidae</taxon>
        <taxon>Argiope</taxon>
    </lineage>
</organism>
<dbReference type="AlphaFoldDB" id="A0A8T0FZ46"/>